<feature type="transmembrane region" description="Helical" evidence="7">
    <location>
        <begin position="200"/>
        <end position="218"/>
    </location>
</feature>
<comment type="function">
    <text evidence="1 7">Involved in the import of GDP-mannose from the cytoplasm into the Golgi lumen.</text>
</comment>
<keyword evidence="7" id="KW-0968">Cytoplasmic vesicle</keyword>
<dbReference type="InterPro" id="IPR050186">
    <property type="entry name" value="TPT_transporter"/>
</dbReference>
<feature type="transmembrane region" description="Helical" evidence="7">
    <location>
        <begin position="360"/>
        <end position="378"/>
    </location>
</feature>
<feature type="transmembrane region" description="Helical" evidence="7">
    <location>
        <begin position="335"/>
        <end position="354"/>
    </location>
</feature>
<evidence type="ECO:0000256" key="8">
    <source>
        <dbReference type="SAM" id="MobiDB-lite"/>
    </source>
</evidence>
<protein>
    <recommendedName>
        <fullName evidence="7">GDP-mannose transporter</fullName>
        <shortName evidence="7">GMT</shortName>
    </recommendedName>
</protein>
<sequence>MDAVNDDNEKLRLVSSNTREEALRSRSESTLSDRTLLNMSDSETDEKRRSDDLEKDGLIEQLPKVVTKEHVTKDPYARAKILMWMFVNTVATVTIVFCNKAIFSDKSFSQCQAAFAAFHFFVTAATLYLLSRPTVGMFEPRKIPIMNMLPLAIAMAMNIVGMNVSLQVSTITFYQITRVLLTPIVAIINFLFYKKTIPRMAVYALIPMCFGVGLISYYDQKPAPVPGAPIKAVGALSVLLAIGSVTVSGIYTIWIGTYQRKYEVNGFQLLYNQAPIGGVLLLYVVPWTDKFPALDQTPAVMWGLILLSGFLAALINLSQFFIIGGSGPLESTVVGHLKTCLIVVIGAFSGGKIITDKAALGILLALISIFSYSAIMMRHTNLANAVKK</sequence>
<evidence type="ECO:0000256" key="5">
    <source>
        <dbReference type="ARBA" id="ARBA00022989"/>
    </source>
</evidence>
<keyword evidence="7" id="KW-0333">Golgi apparatus</keyword>
<dbReference type="OrthoDB" id="5547497at2759"/>
<keyword evidence="6 7" id="KW-0472">Membrane</keyword>
<feature type="transmembrane region" description="Helical" evidence="7">
    <location>
        <begin position="230"/>
        <end position="257"/>
    </location>
</feature>
<dbReference type="GO" id="GO:0005789">
    <property type="term" value="C:endoplasmic reticulum membrane"/>
    <property type="evidence" value="ECO:0007669"/>
    <property type="project" value="UniProtKB-SubCell"/>
</dbReference>
<dbReference type="Proteomes" id="UP000664534">
    <property type="component" value="Unassembled WGS sequence"/>
</dbReference>
<evidence type="ECO:0000256" key="7">
    <source>
        <dbReference type="RuleBase" id="RU367097"/>
    </source>
</evidence>
<feature type="region of interest" description="Disordered" evidence="8">
    <location>
        <begin position="1"/>
        <end position="53"/>
    </location>
</feature>
<feature type="compositionally biased region" description="Polar residues" evidence="8">
    <location>
        <begin position="28"/>
        <end position="41"/>
    </location>
</feature>
<evidence type="ECO:0000256" key="3">
    <source>
        <dbReference type="ARBA" id="ARBA00011182"/>
    </source>
</evidence>
<feature type="transmembrane region" description="Helical" evidence="7">
    <location>
        <begin position="173"/>
        <end position="193"/>
    </location>
</feature>
<feature type="transmembrane region" description="Helical" evidence="7">
    <location>
        <begin position="81"/>
        <end position="102"/>
    </location>
</feature>
<organism evidence="9 10">
    <name type="scientific">Imshaugia aleurites</name>
    <dbReference type="NCBI Taxonomy" id="172621"/>
    <lineage>
        <taxon>Eukaryota</taxon>
        <taxon>Fungi</taxon>
        <taxon>Dikarya</taxon>
        <taxon>Ascomycota</taxon>
        <taxon>Pezizomycotina</taxon>
        <taxon>Lecanoromycetes</taxon>
        <taxon>OSLEUM clade</taxon>
        <taxon>Lecanoromycetidae</taxon>
        <taxon>Lecanorales</taxon>
        <taxon>Lecanorineae</taxon>
        <taxon>Parmeliaceae</taxon>
        <taxon>Imshaugia</taxon>
    </lineage>
</organism>
<feature type="transmembrane region" description="Helical" evidence="7">
    <location>
        <begin position="143"/>
        <end position="161"/>
    </location>
</feature>
<feature type="transmembrane region" description="Helical" evidence="7">
    <location>
        <begin position="299"/>
        <end position="323"/>
    </location>
</feature>
<comment type="subcellular location">
    <subcellularLocation>
        <location evidence="7">Golgi apparatus membrane</location>
        <topology evidence="7">Multi-pass membrane protein</topology>
    </subcellularLocation>
    <subcellularLocation>
        <location evidence="7">Cytoplasmic vesicle membrane</location>
        <topology evidence="7">Multi-pass membrane protein</topology>
    </subcellularLocation>
    <subcellularLocation>
        <location evidence="7">Endoplasmic reticulum membrane</location>
        <topology evidence="7">Multi-pass membrane protein</topology>
    </subcellularLocation>
</comment>
<evidence type="ECO:0000313" key="9">
    <source>
        <dbReference type="EMBL" id="CAF9910047.1"/>
    </source>
</evidence>
<dbReference type="GO" id="GO:0000139">
    <property type="term" value="C:Golgi membrane"/>
    <property type="evidence" value="ECO:0007669"/>
    <property type="project" value="UniProtKB-SubCell"/>
</dbReference>
<dbReference type="PANTHER" id="PTHR11132">
    <property type="entry name" value="SOLUTE CARRIER FAMILY 35"/>
    <property type="match status" value="1"/>
</dbReference>
<dbReference type="EMBL" id="CAJPDT010000006">
    <property type="protein sequence ID" value="CAF9910047.1"/>
    <property type="molecule type" value="Genomic_DNA"/>
</dbReference>
<evidence type="ECO:0000256" key="4">
    <source>
        <dbReference type="ARBA" id="ARBA00022692"/>
    </source>
</evidence>
<reference evidence="9" key="1">
    <citation type="submission" date="2021-03" db="EMBL/GenBank/DDBJ databases">
        <authorList>
            <person name="Tagirdzhanova G."/>
        </authorList>
    </citation>
    <scope>NUCLEOTIDE SEQUENCE</scope>
</reference>
<keyword evidence="7" id="KW-0762">Sugar transport</keyword>
<dbReference type="GO" id="GO:0030659">
    <property type="term" value="C:cytoplasmic vesicle membrane"/>
    <property type="evidence" value="ECO:0007669"/>
    <property type="project" value="UniProtKB-SubCell"/>
</dbReference>
<keyword evidence="4 7" id="KW-0812">Transmembrane</keyword>
<comment type="similarity">
    <text evidence="2 7">Belongs to the TPT transporter family. SLC35D subfamily.</text>
</comment>
<keyword evidence="10" id="KW-1185">Reference proteome</keyword>
<accession>A0A8H3EQ37</accession>
<keyword evidence="7" id="KW-0256">Endoplasmic reticulum</keyword>
<evidence type="ECO:0000256" key="1">
    <source>
        <dbReference type="ARBA" id="ARBA00003420"/>
    </source>
</evidence>
<comment type="subunit">
    <text evidence="3 7">Homooligomer.</text>
</comment>
<comment type="caution">
    <text evidence="9">The sequence shown here is derived from an EMBL/GenBank/DDBJ whole genome shotgun (WGS) entry which is preliminary data.</text>
</comment>
<evidence type="ECO:0000313" key="10">
    <source>
        <dbReference type="Proteomes" id="UP000664534"/>
    </source>
</evidence>
<proteinExistence type="inferred from homology"/>
<evidence type="ECO:0000256" key="2">
    <source>
        <dbReference type="ARBA" id="ARBA00010425"/>
    </source>
</evidence>
<dbReference type="AlphaFoldDB" id="A0A8H3EQ37"/>
<keyword evidence="5 7" id="KW-1133">Transmembrane helix</keyword>
<keyword evidence="7" id="KW-0813">Transport</keyword>
<gene>
    <name evidence="9" type="ORF">IMSHALPRED_008538</name>
</gene>
<feature type="transmembrane region" description="Helical" evidence="7">
    <location>
        <begin position="114"/>
        <end position="131"/>
    </location>
</feature>
<evidence type="ECO:0000256" key="6">
    <source>
        <dbReference type="ARBA" id="ARBA00023136"/>
    </source>
</evidence>
<feature type="compositionally biased region" description="Basic and acidic residues" evidence="8">
    <location>
        <begin position="7"/>
        <end position="27"/>
    </location>
</feature>
<name>A0A8H3EQ37_9LECA</name>